<name>A0AAE1FTE1_PETCI</name>
<evidence type="ECO:0000256" key="1">
    <source>
        <dbReference type="SAM" id="Phobius"/>
    </source>
</evidence>
<dbReference type="PANTHER" id="PTHR34262">
    <property type="entry name" value="TRANSMEMBRANE PROTEIN 220"/>
    <property type="match status" value="1"/>
</dbReference>
<comment type="caution">
    <text evidence="2">The sequence shown here is derived from an EMBL/GenBank/DDBJ whole genome shotgun (WGS) entry which is preliminary data.</text>
</comment>
<organism evidence="2 3">
    <name type="scientific">Petrolisthes cinctipes</name>
    <name type="common">Flat porcelain crab</name>
    <dbReference type="NCBI Taxonomy" id="88211"/>
    <lineage>
        <taxon>Eukaryota</taxon>
        <taxon>Metazoa</taxon>
        <taxon>Ecdysozoa</taxon>
        <taxon>Arthropoda</taxon>
        <taxon>Crustacea</taxon>
        <taxon>Multicrustacea</taxon>
        <taxon>Malacostraca</taxon>
        <taxon>Eumalacostraca</taxon>
        <taxon>Eucarida</taxon>
        <taxon>Decapoda</taxon>
        <taxon>Pleocyemata</taxon>
        <taxon>Anomura</taxon>
        <taxon>Galatheoidea</taxon>
        <taxon>Porcellanidae</taxon>
        <taxon>Petrolisthes</taxon>
    </lineage>
</organism>
<evidence type="ECO:0000313" key="2">
    <source>
        <dbReference type="EMBL" id="KAK3879559.1"/>
    </source>
</evidence>
<keyword evidence="3" id="KW-1185">Reference proteome</keyword>
<feature type="transmembrane region" description="Helical" evidence="1">
    <location>
        <begin position="79"/>
        <end position="100"/>
    </location>
</feature>
<feature type="transmembrane region" description="Helical" evidence="1">
    <location>
        <begin position="48"/>
        <end position="67"/>
    </location>
</feature>
<protein>
    <submittedName>
        <fullName evidence="2">Uncharacterized protein</fullName>
    </submittedName>
</protein>
<dbReference type="PANTHER" id="PTHR34262:SF1">
    <property type="entry name" value="TRANSMEMBRANE PROTEIN 220"/>
    <property type="match status" value="1"/>
</dbReference>
<keyword evidence="1" id="KW-0812">Transmembrane</keyword>
<sequence>MAASPKLRRKRGRGKLMAFVDFILRVVNLLVALLLAFIASNQTDRPDAFIWVLLFTVPAVLTFILAVRPRTIDRVELRAVSSLCVGCCLALLIFLGVSLLRAKSKESTLVMLNDQQHFSSSNPLNYKQTWEMVAVVMVIAWLKFLAMTTSDSLRESGVAKVEASSVRMLWALVLVMISFVVMFFISYVFSLLPFSTHYNHHNIMTSADIPIKAQLPATHAV</sequence>
<keyword evidence="1" id="KW-1133">Transmembrane helix</keyword>
<feature type="transmembrane region" description="Helical" evidence="1">
    <location>
        <begin position="168"/>
        <end position="189"/>
    </location>
</feature>
<keyword evidence="1" id="KW-0472">Membrane</keyword>
<dbReference type="Proteomes" id="UP001286313">
    <property type="component" value="Unassembled WGS sequence"/>
</dbReference>
<feature type="transmembrane region" description="Helical" evidence="1">
    <location>
        <begin position="129"/>
        <end position="147"/>
    </location>
</feature>
<accession>A0AAE1FTE1</accession>
<feature type="transmembrane region" description="Helical" evidence="1">
    <location>
        <begin position="16"/>
        <end position="36"/>
    </location>
</feature>
<dbReference type="EMBL" id="JAWQEG010001430">
    <property type="protein sequence ID" value="KAK3879559.1"/>
    <property type="molecule type" value="Genomic_DNA"/>
</dbReference>
<dbReference type="AlphaFoldDB" id="A0AAE1FTE1"/>
<reference evidence="2" key="1">
    <citation type="submission" date="2023-10" db="EMBL/GenBank/DDBJ databases">
        <title>Genome assemblies of two species of porcelain crab, Petrolisthes cinctipes and Petrolisthes manimaculis (Anomura: Porcellanidae).</title>
        <authorList>
            <person name="Angst P."/>
        </authorList>
    </citation>
    <scope>NUCLEOTIDE SEQUENCE</scope>
    <source>
        <strain evidence="2">PB745_01</strain>
        <tissue evidence="2">Gill</tissue>
    </source>
</reference>
<dbReference type="InterPro" id="IPR029377">
    <property type="entry name" value="TMEM220"/>
</dbReference>
<dbReference type="Pfam" id="PF15071">
    <property type="entry name" value="TMEM220"/>
    <property type="match status" value="1"/>
</dbReference>
<proteinExistence type="predicted"/>
<gene>
    <name evidence="2" type="ORF">Pcinc_015894</name>
</gene>
<evidence type="ECO:0000313" key="3">
    <source>
        <dbReference type="Proteomes" id="UP001286313"/>
    </source>
</evidence>